<dbReference type="GO" id="GO:0004475">
    <property type="term" value="F:mannose-1-phosphate guanylyltransferase (GTP) activity"/>
    <property type="evidence" value="ECO:0007669"/>
    <property type="project" value="TreeGrafter"/>
</dbReference>
<dbReference type="PANTHER" id="PTHR46390:SF1">
    <property type="entry name" value="MANNOSE-1-PHOSPHATE GUANYLYLTRANSFERASE"/>
    <property type="match status" value="1"/>
</dbReference>
<accession>A0A2H0R966</accession>
<feature type="domain" description="Nucleotidyl transferase" evidence="1">
    <location>
        <begin position="4"/>
        <end position="279"/>
    </location>
</feature>
<dbReference type="InterPro" id="IPR029044">
    <property type="entry name" value="Nucleotide-diphossugar_trans"/>
</dbReference>
<dbReference type="PANTHER" id="PTHR46390">
    <property type="entry name" value="MANNOSE-1-PHOSPHATE GUANYLYLTRANSFERASE"/>
    <property type="match status" value="1"/>
</dbReference>
<protein>
    <recommendedName>
        <fullName evidence="1">Nucleotidyl transferase domain-containing protein</fullName>
    </recommendedName>
</protein>
<evidence type="ECO:0000313" key="2">
    <source>
        <dbReference type="EMBL" id="PIR43072.1"/>
    </source>
</evidence>
<dbReference type="Proteomes" id="UP000230214">
    <property type="component" value="Unassembled WGS sequence"/>
</dbReference>
<gene>
    <name evidence="2" type="ORF">COV24_04550</name>
</gene>
<dbReference type="GO" id="GO:0009298">
    <property type="term" value="P:GDP-mannose biosynthetic process"/>
    <property type="evidence" value="ECO:0007669"/>
    <property type="project" value="TreeGrafter"/>
</dbReference>
<dbReference type="SUPFAM" id="SSF159283">
    <property type="entry name" value="Guanosine diphospho-D-mannose pyrophosphorylase/mannose-6-phosphate isomerase linker domain"/>
    <property type="match status" value="1"/>
</dbReference>
<dbReference type="InterPro" id="IPR051161">
    <property type="entry name" value="Mannose-6P_isomerase_type2"/>
</dbReference>
<comment type="caution">
    <text evidence="2">The sequence shown here is derived from an EMBL/GenBank/DDBJ whole genome shotgun (WGS) entry which is preliminary data.</text>
</comment>
<proteinExistence type="predicted"/>
<dbReference type="AlphaFoldDB" id="A0A2H0R966"/>
<dbReference type="Pfam" id="PF00483">
    <property type="entry name" value="NTP_transferase"/>
    <property type="match status" value="1"/>
</dbReference>
<dbReference type="EMBL" id="PCXU01000039">
    <property type="protein sequence ID" value="PIR43072.1"/>
    <property type="molecule type" value="Genomic_DNA"/>
</dbReference>
<name>A0A2H0R966_UNCKA</name>
<dbReference type="Gene3D" id="3.90.550.10">
    <property type="entry name" value="Spore Coat Polysaccharide Biosynthesis Protein SpsA, Chain A"/>
    <property type="match status" value="1"/>
</dbReference>
<organism evidence="2 3">
    <name type="scientific">candidate division WWE3 bacterium CG10_big_fil_rev_8_21_14_0_10_32_10</name>
    <dbReference type="NCBI Taxonomy" id="1975090"/>
    <lineage>
        <taxon>Bacteria</taxon>
        <taxon>Katanobacteria</taxon>
    </lineage>
</organism>
<evidence type="ECO:0000259" key="1">
    <source>
        <dbReference type="Pfam" id="PF00483"/>
    </source>
</evidence>
<sequence>MKLVIFAGGSGKRFWPISRVKLPKQFVKITNSASTLQLSVKRIQPVYGWHNIYISTNEKYVTKVKEQIPSISISNIFTEPARRDVGPAVGLALIHLHKMGVKEPVFIGWADHLIKKEKEFQKKLKDAEQAIMQDKYKIVLWGEKPKFANSNFGWISIKNNSEDIIKKFNKLVYRPDQNICDNMFKSEEWLWNTGYFVSTVDYLLSIYKKHQPEMYKKLVKIESALDTIKESETLQKIYPTLNAISFDEAVIYNIPSNEVGVLKSNMGWEDPGTLYALKKSAEPSDKNYIRGRGKLQKSKDSMIFNEEGTKLVVGLNLDETIIVNTKDVTFVTNKSGVKDIKELLSEFEKEITFKKYL</sequence>
<evidence type="ECO:0000313" key="3">
    <source>
        <dbReference type="Proteomes" id="UP000230214"/>
    </source>
</evidence>
<dbReference type="SUPFAM" id="SSF53448">
    <property type="entry name" value="Nucleotide-diphospho-sugar transferases"/>
    <property type="match status" value="1"/>
</dbReference>
<reference evidence="2 3" key="1">
    <citation type="submission" date="2017-09" db="EMBL/GenBank/DDBJ databases">
        <title>Depth-based differentiation of microbial function through sediment-hosted aquifers and enrichment of novel symbionts in the deep terrestrial subsurface.</title>
        <authorList>
            <person name="Probst A.J."/>
            <person name="Ladd B."/>
            <person name="Jarett J.K."/>
            <person name="Geller-Mcgrath D.E."/>
            <person name="Sieber C.M."/>
            <person name="Emerson J.B."/>
            <person name="Anantharaman K."/>
            <person name="Thomas B.C."/>
            <person name="Malmstrom R."/>
            <person name="Stieglmeier M."/>
            <person name="Klingl A."/>
            <person name="Woyke T."/>
            <person name="Ryan C.M."/>
            <person name="Banfield J.F."/>
        </authorList>
    </citation>
    <scope>NUCLEOTIDE SEQUENCE [LARGE SCALE GENOMIC DNA]</scope>
    <source>
        <strain evidence="2">CG10_big_fil_rev_8_21_14_0_10_32_10</strain>
    </source>
</reference>
<dbReference type="InterPro" id="IPR005835">
    <property type="entry name" value="NTP_transferase_dom"/>
</dbReference>